<reference evidence="1 2" key="1">
    <citation type="journal article" date="2016" name="Nat. Commun.">
        <title>Thousands of microbial genomes shed light on interconnected biogeochemical processes in an aquifer system.</title>
        <authorList>
            <person name="Anantharaman K."/>
            <person name="Brown C.T."/>
            <person name="Hug L.A."/>
            <person name="Sharon I."/>
            <person name="Castelle C.J."/>
            <person name="Probst A.J."/>
            <person name="Thomas B.C."/>
            <person name="Singh A."/>
            <person name="Wilkins M.J."/>
            <person name="Karaoz U."/>
            <person name="Brodie E.L."/>
            <person name="Williams K.H."/>
            <person name="Hubbard S.S."/>
            <person name="Banfield J.F."/>
        </authorList>
    </citation>
    <scope>NUCLEOTIDE SEQUENCE [LARGE SCALE GENOMIC DNA]</scope>
</reference>
<accession>A0A1F6DWX3</accession>
<evidence type="ECO:0000313" key="1">
    <source>
        <dbReference type="EMBL" id="OGG65502.1"/>
    </source>
</evidence>
<comment type="caution">
    <text evidence="1">The sequence shown here is derived from an EMBL/GenBank/DDBJ whole genome shotgun (WGS) entry which is preliminary data.</text>
</comment>
<gene>
    <name evidence="1" type="ORF">A3D71_01125</name>
</gene>
<dbReference type="Proteomes" id="UP000177652">
    <property type="component" value="Unassembled WGS sequence"/>
</dbReference>
<sequence length="338" mass="36163">MINFRPHRTGLTLFAAAVAVAALSVPGIFALRGSLESSRASSFRTVPREEAKAEMEKIILAESPEAAMKFLRVVYLSDGHILPGTSDPHDLAHTIGAAFFKEKGIAGLGMCDREFGEGCMHGVVGEMAREQGMQAVKQIADVCSTLPDPPHCVHGAGHGIDEAVAFDMMAGLRACDLIPGPLSSDCGEGALMHNAFTWDAKATSLRPWSVCTRLPAKYQVPCGSSIGNYFAQDGSHATTSAAATLICSRAPSTAMSKVCLLRFHQSIVRAKTGDVKAISRECDTVPERARSLCQSDTLHFLRSAGYVSRTLPVKELCLQYFGTEDHVCPIADSDPIPQ</sequence>
<name>A0A1F6DWX3_9BACT</name>
<proteinExistence type="predicted"/>
<organism evidence="1 2">
    <name type="scientific">Candidatus Kaiserbacteria bacterium RIFCSPHIGHO2_02_FULL_55_20</name>
    <dbReference type="NCBI Taxonomy" id="1798497"/>
    <lineage>
        <taxon>Bacteria</taxon>
        <taxon>Candidatus Kaiseribacteriota</taxon>
    </lineage>
</organism>
<dbReference type="AlphaFoldDB" id="A0A1F6DWX3"/>
<evidence type="ECO:0000313" key="2">
    <source>
        <dbReference type="Proteomes" id="UP000177652"/>
    </source>
</evidence>
<dbReference type="EMBL" id="MFLK01000045">
    <property type="protein sequence ID" value="OGG65502.1"/>
    <property type="molecule type" value="Genomic_DNA"/>
</dbReference>
<protein>
    <submittedName>
        <fullName evidence="1">Uncharacterized protein</fullName>
    </submittedName>
</protein>